<protein>
    <submittedName>
        <fullName evidence="2">Uncharacterized protein</fullName>
    </submittedName>
</protein>
<name>A0A0G4HDZ7_9ALVE</name>
<sequence length="431" mass="46403">MIWESTLPEDIAEKLIEAEWPKDDQRIRKRILGLERLDYLKDILALVPTLTGGEAVELLEWAHTQSEAANSSKSGVTVENKVSTQTSSSESGVDSLTQSLVETKGTPRQAKVEPLNAHAAPTVAFNTEHCLGGVLREIETISMCSGLPSPPGTPRGDTDALCDSLLSRSVALKEAPSGSQGKRGQGVHVDWSDNMDVVAEMERQGEYAHCVCVSMLRENYGTHADFKGLRNAMKGLLRMLINLAFGTSVDNSADDCFGVPLDKSSSAGWMCFKVCVRGSCGAGKRGNRGFIPDDIGVEGEREILSQVEGLRDLFGGDRVYVSSEDWAVLASELRKIKEFEQNVIANLPPMYVRIARGVIFDAGDRASFSEFDLSKFVPTSKAAAAAGGGSFADRVREYFRMKCRHAAGGPRAIWGGARSGRPGLAGRSGGG</sequence>
<dbReference type="AlphaFoldDB" id="A0A0G4HDZ7"/>
<feature type="region of interest" description="Disordered" evidence="1">
    <location>
        <begin position="69"/>
        <end position="98"/>
    </location>
</feature>
<evidence type="ECO:0000256" key="1">
    <source>
        <dbReference type="SAM" id="MobiDB-lite"/>
    </source>
</evidence>
<proteinExistence type="predicted"/>
<dbReference type="PhylomeDB" id="A0A0G4HDZ7"/>
<reference evidence="2" key="1">
    <citation type="submission" date="2014-11" db="EMBL/GenBank/DDBJ databases">
        <authorList>
            <person name="Otto D Thomas"/>
            <person name="Naeem Raeece"/>
        </authorList>
    </citation>
    <scope>NUCLEOTIDE SEQUENCE</scope>
</reference>
<dbReference type="EMBL" id="CDMZ01002370">
    <property type="protein sequence ID" value="CEM42062.1"/>
    <property type="molecule type" value="Genomic_DNA"/>
</dbReference>
<accession>A0A0G4HDZ7</accession>
<evidence type="ECO:0000313" key="2">
    <source>
        <dbReference type="EMBL" id="CEM42062.1"/>
    </source>
</evidence>
<dbReference type="VEuPathDB" id="CryptoDB:Cvel_26483"/>
<gene>
    <name evidence="2" type="ORF">Cvel_26483</name>
</gene>
<organism evidence="2">
    <name type="scientific">Chromera velia CCMP2878</name>
    <dbReference type="NCBI Taxonomy" id="1169474"/>
    <lineage>
        <taxon>Eukaryota</taxon>
        <taxon>Sar</taxon>
        <taxon>Alveolata</taxon>
        <taxon>Colpodellida</taxon>
        <taxon>Chromeraceae</taxon>
        <taxon>Chromera</taxon>
    </lineage>
</organism>